<protein>
    <submittedName>
        <fullName evidence="1">Type I-F CRISPR-associated endoribonuclease Cas6/Csy4</fullName>
    </submittedName>
</protein>
<gene>
    <name evidence="1" type="primary">cas6f</name>
    <name evidence="1" type="ORF">XmelCFBP4644_20005</name>
</gene>
<dbReference type="GO" id="GO:0004519">
    <property type="term" value="F:endonuclease activity"/>
    <property type="evidence" value="ECO:0007669"/>
    <property type="project" value="InterPro"/>
</dbReference>
<proteinExistence type="predicted"/>
<dbReference type="Gene3D" id="3.30.70.2540">
    <property type="entry name" value="CRISPR-associated endoribonuclease Cas6/Csy4"/>
    <property type="match status" value="1"/>
</dbReference>
<sequence>MDHYVDIQLRPDPELAPHQLLSGLYVRLHRILAQHERQDIGVSFPRYDARKPSLGNHLRLHGPQNALQTLMAPPWLQGMQDHLTVSDIYPTPAGVQHRRVMRVQAKSSPSRLRRRAMRRHGLDAEAALQRIPDSASERLQLPFVVLGSRSTGQPSFPLFIRQGPLASTPVPGTFNSYGLSQDATVPWF</sequence>
<organism evidence="1 2">
    <name type="scientific">Xanthomonas melonis</name>
    <dbReference type="NCBI Taxonomy" id="56456"/>
    <lineage>
        <taxon>Bacteria</taxon>
        <taxon>Pseudomonadati</taxon>
        <taxon>Pseudomonadota</taxon>
        <taxon>Gammaproteobacteria</taxon>
        <taxon>Lysobacterales</taxon>
        <taxon>Lysobacteraceae</taxon>
        <taxon>Xanthomonas</taxon>
    </lineage>
</organism>
<dbReference type="GO" id="GO:0043571">
    <property type="term" value="P:maintenance of CRISPR repeat elements"/>
    <property type="evidence" value="ECO:0007669"/>
    <property type="project" value="InterPro"/>
</dbReference>
<dbReference type="OrthoDB" id="259831at2"/>
<dbReference type="AlphaFoldDB" id="A0A2S7DA02"/>
<name>A0A2S7DA02_9XANT</name>
<evidence type="ECO:0000313" key="2">
    <source>
        <dbReference type="Proteomes" id="UP000239865"/>
    </source>
</evidence>
<dbReference type="InterPro" id="IPR013396">
    <property type="entry name" value="CRISPR-assoc_prot_Csy4"/>
</dbReference>
<dbReference type="CDD" id="cd09739">
    <property type="entry name" value="Cas6_I-F"/>
    <property type="match status" value="1"/>
</dbReference>
<dbReference type="Pfam" id="PF09618">
    <property type="entry name" value="Cas_Csy4"/>
    <property type="match status" value="1"/>
</dbReference>
<dbReference type="InterPro" id="IPR042564">
    <property type="entry name" value="CRISPR-Cas6/Csy4_sf"/>
</dbReference>
<comment type="caution">
    <text evidence="1">The sequence shown here is derived from an EMBL/GenBank/DDBJ whole genome shotgun (WGS) entry which is preliminary data.</text>
</comment>
<accession>A0A2S7DA02</accession>
<evidence type="ECO:0000313" key="1">
    <source>
        <dbReference type="EMBL" id="PPU70554.1"/>
    </source>
</evidence>
<dbReference type="NCBIfam" id="TIGR02563">
    <property type="entry name" value="cas_Csy4"/>
    <property type="match status" value="1"/>
</dbReference>
<reference evidence="1 2" key="1">
    <citation type="submission" date="2016-08" db="EMBL/GenBank/DDBJ databases">
        <authorList>
            <person name="Seilhamer J.J."/>
        </authorList>
    </citation>
    <scope>NUCLEOTIDE SEQUENCE [LARGE SCALE GENOMIC DNA]</scope>
    <source>
        <strain evidence="1 2">CFBP4644</strain>
    </source>
</reference>
<dbReference type="EMBL" id="MDEH01000020">
    <property type="protein sequence ID" value="PPU70554.1"/>
    <property type="molecule type" value="Genomic_DNA"/>
</dbReference>
<dbReference type="Proteomes" id="UP000239865">
    <property type="component" value="Unassembled WGS sequence"/>
</dbReference>